<evidence type="ECO:0000256" key="1">
    <source>
        <dbReference type="ARBA" id="ARBA00005568"/>
    </source>
</evidence>
<dbReference type="AlphaFoldDB" id="A0A7X1KMY5"/>
<dbReference type="PANTHER" id="PTHR30502">
    <property type="entry name" value="2-KETO-3-DEOXY-L-RHAMNONATE ALDOLASE"/>
    <property type="match status" value="1"/>
</dbReference>
<dbReference type="GO" id="GO:0005737">
    <property type="term" value="C:cytoplasm"/>
    <property type="evidence" value="ECO:0007669"/>
    <property type="project" value="TreeGrafter"/>
</dbReference>
<dbReference type="InterPro" id="IPR015813">
    <property type="entry name" value="Pyrv/PenolPyrv_kinase-like_dom"/>
</dbReference>
<dbReference type="SUPFAM" id="SSF51621">
    <property type="entry name" value="Phosphoenolpyruvate/pyruvate domain"/>
    <property type="match status" value="1"/>
</dbReference>
<keyword evidence="2" id="KW-0479">Metal-binding</keyword>
<dbReference type="InterPro" id="IPR005000">
    <property type="entry name" value="Aldolase/citrate-lyase_domain"/>
</dbReference>
<dbReference type="Proteomes" id="UP000566813">
    <property type="component" value="Unassembled WGS sequence"/>
</dbReference>
<dbReference type="RefSeq" id="WP_185665437.1">
    <property type="nucleotide sequence ID" value="NZ_JACLAW010000015.1"/>
</dbReference>
<evidence type="ECO:0000256" key="2">
    <source>
        <dbReference type="ARBA" id="ARBA00022723"/>
    </source>
</evidence>
<dbReference type="InterPro" id="IPR040442">
    <property type="entry name" value="Pyrv_kinase-like_dom_sf"/>
</dbReference>
<dbReference type="EMBL" id="JACLAW010000015">
    <property type="protein sequence ID" value="MBC2667139.1"/>
    <property type="molecule type" value="Genomic_DNA"/>
</dbReference>
<reference evidence="5 6" key="1">
    <citation type="submission" date="2020-08" db="EMBL/GenBank/DDBJ databases">
        <title>The genome sequence of type strain Novosphingobium flavum NBRC 111647.</title>
        <authorList>
            <person name="Liu Y."/>
        </authorList>
    </citation>
    <scope>NUCLEOTIDE SEQUENCE [LARGE SCALE GENOMIC DNA]</scope>
    <source>
        <strain evidence="5 6">NBRC 111647</strain>
    </source>
</reference>
<keyword evidence="3" id="KW-0456">Lyase</keyword>
<proteinExistence type="inferred from homology"/>
<dbReference type="Gene3D" id="3.20.20.60">
    <property type="entry name" value="Phosphoenolpyruvate-binding domains"/>
    <property type="match status" value="1"/>
</dbReference>
<evidence type="ECO:0000256" key="3">
    <source>
        <dbReference type="ARBA" id="ARBA00023239"/>
    </source>
</evidence>
<protein>
    <recommendedName>
        <fullName evidence="4">HpcH/HpaI aldolase/citrate lyase domain-containing protein</fullName>
    </recommendedName>
</protein>
<evidence type="ECO:0000259" key="4">
    <source>
        <dbReference type="Pfam" id="PF03328"/>
    </source>
</evidence>
<keyword evidence="6" id="KW-1185">Reference proteome</keyword>
<comment type="caution">
    <text evidence="5">The sequence shown here is derived from an EMBL/GenBank/DDBJ whole genome shotgun (WGS) entry which is preliminary data.</text>
</comment>
<dbReference type="Pfam" id="PF03328">
    <property type="entry name" value="HpcH_HpaI"/>
    <property type="match status" value="1"/>
</dbReference>
<name>A0A7X1KMY5_9SPHN</name>
<sequence length="268" mass="29367">MPLPDFTNPLRAKLKGAAAGNRPAYGLWVTLDSPTVSEMAAELGVDWITIDMEHGCLDYSDVVQHLRAVKGSDTAVLVRVPATRVDTIKRVLDLGADGVLLPLIRTAEELEEGMKYGRYPGRGVRGIGGERSMRWSMKLQEYLEVADRETMIIPLIETADASDNIESILKVDGLETIFIGPADLSSSRGYLGQWEGPGVAEDILRMVRLAGEAGISSGIMAMDNDDILARAEQGFRMVGLASDVGLISRQMRPMLRDLGGRTFDNRWF</sequence>
<accession>A0A7X1KMY5</accession>
<dbReference type="GO" id="GO:0016832">
    <property type="term" value="F:aldehyde-lyase activity"/>
    <property type="evidence" value="ECO:0007669"/>
    <property type="project" value="TreeGrafter"/>
</dbReference>
<dbReference type="GO" id="GO:0046872">
    <property type="term" value="F:metal ion binding"/>
    <property type="evidence" value="ECO:0007669"/>
    <property type="project" value="UniProtKB-KW"/>
</dbReference>
<evidence type="ECO:0000313" key="5">
    <source>
        <dbReference type="EMBL" id="MBC2667139.1"/>
    </source>
</evidence>
<gene>
    <name evidence="5" type="ORF">H7F51_16590</name>
</gene>
<dbReference type="PANTHER" id="PTHR30502:SF0">
    <property type="entry name" value="PHOSPHOENOLPYRUVATE CARBOXYLASE FAMILY PROTEIN"/>
    <property type="match status" value="1"/>
</dbReference>
<organism evidence="5 6">
    <name type="scientific">Novosphingobium flavum</name>
    <dbReference type="NCBI Taxonomy" id="1778672"/>
    <lineage>
        <taxon>Bacteria</taxon>
        <taxon>Pseudomonadati</taxon>
        <taxon>Pseudomonadota</taxon>
        <taxon>Alphaproteobacteria</taxon>
        <taxon>Sphingomonadales</taxon>
        <taxon>Sphingomonadaceae</taxon>
        <taxon>Novosphingobium</taxon>
    </lineage>
</organism>
<dbReference type="InterPro" id="IPR050251">
    <property type="entry name" value="HpcH-HpaI_aldolase"/>
</dbReference>
<feature type="domain" description="HpcH/HpaI aldolase/citrate lyase" evidence="4">
    <location>
        <begin position="25"/>
        <end position="247"/>
    </location>
</feature>
<comment type="similarity">
    <text evidence="1">Belongs to the HpcH/HpaI aldolase family.</text>
</comment>
<evidence type="ECO:0000313" key="6">
    <source>
        <dbReference type="Proteomes" id="UP000566813"/>
    </source>
</evidence>